<dbReference type="SUPFAM" id="SSF54236">
    <property type="entry name" value="Ubiquitin-like"/>
    <property type="match status" value="1"/>
</dbReference>
<reference evidence="1" key="1">
    <citation type="submission" date="2016-10" db="EMBL/GenBank/DDBJ databases">
        <authorList>
            <person name="Benchimol M."/>
            <person name="Almeida L.G."/>
            <person name="Vasconcelos A.T."/>
            <person name="Perreira-Neves A."/>
            <person name="Rosa I.A."/>
            <person name="Tasca T."/>
            <person name="Bogo M.R."/>
            <person name="de Souza W."/>
        </authorList>
    </citation>
    <scope>NUCLEOTIDE SEQUENCE [LARGE SCALE GENOMIC DNA]</scope>
    <source>
        <strain evidence="1">K</strain>
    </source>
</reference>
<name>A0A1J4JZG7_9EUKA</name>
<dbReference type="InterPro" id="IPR029071">
    <property type="entry name" value="Ubiquitin-like_domsf"/>
</dbReference>
<dbReference type="VEuPathDB" id="TrichDB:TRFO_29869"/>
<organism evidence="1 2">
    <name type="scientific">Tritrichomonas foetus</name>
    <dbReference type="NCBI Taxonomy" id="1144522"/>
    <lineage>
        <taxon>Eukaryota</taxon>
        <taxon>Metamonada</taxon>
        <taxon>Parabasalia</taxon>
        <taxon>Tritrichomonadida</taxon>
        <taxon>Tritrichomonadidae</taxon>
        <taxon>Tritrichomonas</taxon>
    </lineage>
</organism>
<dbReference type="EMBL" id="MLAK01000848">
    <property type="protein sequence ID" value="OHT02924.1"/>
    <property type="molecule type" value="Genomic_DNA"/>
</dbReference>
<evidence type="ECO:0008006" key="3">
    <source>
        <dbReference type="Google" id="ProtNLM"/>
    </source>
</evidence>
<comment type="caution">
    <text evidence="1">The sequence shown here is derived from an EMBL/GenBank/DDBJ whole genome shotgun (WGS) entry which is preliminary data.</text>
</comment>
<gene>
    <name evidence="1" type="ORF">TRFO_29869</name>
</gene>
<dbReference type="Proteomes" id="UP000179807">
    <property type="component" value="Unassembled WGS sequence"/>
</dbReference>
<dbReference type="CDD" id="cd17039">
    <property type="entry name" value="Ubl_ubiquitin_like"/>
    <property type="match status" value="1"/>
</dbReference>
<keyword evidence="2" id="KW-1185">Reference proteome</keyword>
<evidence type="ECO:0000313" key="2">
    <source>
        <dbReference type="Proteomes" id="UP000179807"/>
    </source>
</evidence>
<proteinExistence type="predicted"/>
<protein>
    <recommendedName>
        <fullName evidence="3">Ubiquitin-like domain-containing protein</fullName>
    </recommendedName>
</protein>
<dbReference type="GeneID" id="94841721"/>
<sequence>MTEKIQIQIDGFLGKELVEVDPSFTPIQFKEQLEAKHGSSVWMVAFVLENGRRLEDNISLEKQGVVSGMNLSAHPFCGGCPTPLDYQ</sequence>
<dbReference type="AlphaFoldDB" id="A0A1J4JZG7"/>
<accession>A0A1J4JZG7</accession>
<evidence type="ECO:0000313" key="1">
    <source>
        <dbReference type="EMBL" id="OHT02924.1"/>
    </source>
</evidence>
<dbReference type="RefSeq" id="XP_068356060.1">
    <property type="nucleotide sequence ID" value="XM_068507017.1"/>
</dbReference>